<organism evidence="1 2">
    <name type="scientific">Vibrio anguillarum</name>
    <name type="common">Listonella anguillarum</name>
    <dbReference type="NCBI Taxonomy" id="55601"/>
    <lineage>
        <taxon>Bacteria</taxon>
        <taxon>Pseudomonadati</taxon>
        <taxon>Pseudomonadota</taxon>
        <taxon>Gammaproteobacteria</taxon>
        <taxon>Vibrionales</taxon>
        <taxon>Vibrionaceae</taxon>
        <taxon>Vibrio</taxon>
    </lineage>
</organism>
<comment type="caution">
    <text evidence="1">The sequence shown here is derived from an EMBL/GenBank/DDBJ whole genome shotgun (WGS) entry which is preliminary data.</text>
</comment>
<proteinExistence type="predicted"/>
<protein>
    <recommendedName>
        <fullName evidence="3">Transposase</fullName>
    </recommendedName>
</protein>
<dbReference type="Proteomes" id="UP000786185">
    <property type="component" value="Unassembled WGS sequence"/>
</dbReference>
<dbReference type="EMBL" id="SCLC01002069">
    <property type="protein sequence ID" value="MBF4438424.1"/>
    <property type="molecule type" value="Genomic_DNA"/>
</dbReference>
<name>A0AAW4BMY2_VIBAN</name>
<dbReference type="AlphaFoldDB" id="A0AAW4BMY2"/>
<evidence type="ECO:0008006" key="3">
    <source>
        <dbReference type="Google" id="ProtNLM"/>
    </source>
</evidence>
<gene>
    <name evidence="1" type="ORF">ERJ77_28835</name>
</gene>
<feature type="non-terminal residue" evidence="1">
    <location>
        <position position="93"/>
    </location>
</feature>
<evidence type="ECO:0000313" key="1">
    <source>
        <dbReference type="EMBL" id="MBF4438424.1"/>
    </source>
</evidence>
<accession>A0AAW4BMY2</accession>
<sequence length="93" mass="10987">MAKSRLSVSRNQNKPITQLKAKDNVTSLDLSFELHQRGMAYSIKYNLLDWCHEQCDPQKPLVKPSRLNRMQKLRAWVNQERKNQSSEAYIRVK</sequence>
<evidence type="ECO:0000313" key="2">
    <source>
        <dbReference type="Proteomes" id="UP000786185"/>
    </source>
</evidence>
<reference evidence="1" key="1">
    <citation type="journal article" date="2021" name="PeerJ">
        <title>Analysis of 44 Vibrio anguillarum genomes reveals high genetic diversity.</title>
        <authorList>
            <person name="Hansen M.J."/>
            <person name="Dalsgaard I."/>
        </authorList>
    </citation>
    <scope>NUCLEOTIDE SEQUENCE</scope>
    <source>
        <strain evidence="1">850617-1/1</strain>
    </source>
</reference>